<dbReference type="InterPro" id="IPR006056">
    <property type="entry name" value="RidA"/>
</dbReference>
<dbReference type="EMBL" id="MDGQ01000004">
    <property type="protein sequence ID" value="OEK05909.1"/>
    <property type="molecule type" value="Genomic_DNA"/>
</dbReference>
<dbReference type="SUPFAM" id="SSF55298">
    <property type="entry name" value="YjgF-like"/>
    <property type="match status" value="1"/>
</dbReference>
<dbReference type="PANTHER" id="PTHR11803">
    <property type="entry name" value="2-IMINOBUTANOATE/2-IMINOPROPANOATE DEAMINASE RIDA"/>
    <property type="match status" value="1"/>
</dbReference>
<dbReference type="CDD" id="cd00448">
    <property type="entry name" value="YjgF_YER057c_UK114_family"/>
    <property type="match status" value="1"/>
</dbReference>
<accession>A0A1E5T3E7</accession>
<name>A0A1E5T3E7_9BACT</name>
<dbReference type="Proteomes" id="UP000095552">
    <property type="component" value="Unassembled WGS sequence"/>
</dbReference>
<dbReference type="GO" id="GO:0005829">
    <property type="term" value="C:cytosol"/>
    <property type="evidence" value="ECO:0007669"/>
    <property type="project" value="TreeGrafter"/>
</dbReference>
<sequence>MTKTIVTSDQAPAPIGPYSQAVKAGNTLYVSGQIPFDQLTGEMINENITEETHQVMKNLEAVLSEAGMGFKNVVKCSIFIKDMNQFGTINEAYGMYFKENPPARETVEVARLPKDVNVEISCIAVDL</sequence>
<dbReference type="RefSeq" id="WP_069834827.1">
    <property type="nucleotide sequence ID" value="NZ_MDGQ01000004.1"/>
</dbReference>
<organism evidence="2 3">
    <name type="scientific">Roseivirga misakiensis</name>
    <dbReference type="NCBI Taxonomy" id="1563681"/>
    <lineage>
        <taxon>Bacteria</taxon>
        <taxon>Pseudomonadati</taxon>
        <taxon>Bacteroidota</taxon>
        <taxon>Cytophagia</taxon>
        <taxon>Cytophagales</taxon>
        <taxon>Roseivirgaceae</taxon>
        <taxon>Roseivirga</taxon>
    </lineage>
</organism>
<gene>
    <name evidence="2" type="ORF">BFP71_07285</name>
</gene>
<evidence type="ECO:0000313" key="2">
    <source>
        <dbReference type="EMBL" id="OEK05909.1"/>
    </source>
</evidence>
<protein>
    <submittedName>
        <fullName evidence="2">Reactive intermediate/imine deaminase</fullName>
    </submittedName>
</protein>
<dbReference type="InterPro" id="IPR006175">
    <property type="entry name" value="YjgF/YER057c/UK114"/>
</dbReference>
<keyword evidence="3" id="KW-1185">Reference proteome</keyword>
<evidence type="ECO:0000256" key="1">
    <source>
        <dbReference type="ARBA" id="ARBA00010552"/>
    </source>
</evidence>
<comment type="similarity">
    <text evidence="1">Belongs to the RutC family.</text>
</comment>
<dbReference type="OrthoDB" id="9803101at2"/>
<reference evidence="2 3" key="1">
    <citation type="submission" date="2016-08" db="EMBL/GenBank/DDBJ databases">
        <title>Draft genome of Fabibacter sp. strain SK-8.</title>
        <authorList>
            <person name="Wong S.-K."/>
            <person name="Hamasaki K."/>
            <person name="Yoshizawa S."/>
        </authorList>
    </citation>
    <scope>NUCLEOTIDE SEQUENCE [LARGE SCALE GENOMIC DNA]</scope>
    <source>
        <strain evidence="2 3">SK-8</strain>
    </source>
</reference>
<proteinExistence type="inferred from homology"/>
<dbReference type="PANTHER" id="PTHR11803:SF58">
    <property type="entry name" value="PROTEIN HMF1-RELATED"/>
    <property type="match status" value="1"/>
</dbReference>
<dbReference type="Gene3D" id="3.30.1330.40">
    <property type="entry name" value="RutC-like"/>
    <property type="match status" value="1"/>
</dbReference>
<dbReference type="STRING" id="1563681.BFP71_07285"/>
<dbReference type="GO" id="GO:0019239">
    <property type="term" value="F:deaminase activity"/>
    <property type="evidence" value="ECO:0007669"/>
    <property type="project" value="TreeGrafter"/>
</dbReference>
<dbReference type="AlphaFoldDB" id="A0A1E5T3E7"/>
<evidence type="ECO:0000313" key="3">
    <source>
        <dbReference type="Proteomes" id="UP000095552"/>
    </source>
</evidence>
<dbReference type="FunFam" id="3.30.1330.40:FF:000001">
    <property type="entry name" value="L-PSP family endoribonuclease"/>
    <property type="match status" value="1"/>
</dbReference>
<dbReference type="NCBIfam" id="TIGR00004">
    <property type="entry name" value="Rid family detoxifying hydrolase"/>
    <property type="match status" value="1"/>
</dbReference>
<comment type="caution">
    <text evidence="2">The sequence shown here is derived from an EMBL/GenBank/DDBJ whole genome shotgun (WGS) entry which is preliminary data.</text>
</comment>
<dbReference type="Pfam" id="PF01042">
    <property type="entry name" value="Ribonuc_L-PSP"/>
    <property type="match status" value="1"/>
</dbReference>
<dbReference type="InterPro" id="IPR035959">
    <property type="entry name" value="RutC-like_sf"/>
</dbReference>